<evidence type="ECO:0000313" key="7">
    <source>
        <dbReference type="EMBL" id="MEZ0475546.1"/>
    </source>
</evidence>
<dbReference type="PANTHER" id="PTHR10846">
    <property type="entry name" value="SODIUM/POTASSIUM/CALCIUM EXCHANGER"/>
    <property type="match status" value="1"/>
</dbReference>
<evidence type="ECO:0000256" key="5">
    <source>
        <dbReference type="SAM" id="Phobius"/>
    </source>
</evidence>
<feature type="domain" description="Sodium/calcium exchanger membrane region" evidence="6">
    <location>
        <begin position="171"/>
        <end position="313"/>
    </location>
</feature>
<feature type="transmembrane region" description="Helical" evidence="5">
    <location>
        <begin position="324"/>
        <end position="346"/>
    </location>
</feature>
<protein>
    <submittedName>
        <fullName evidence="7">Calcium/sodium antiporter</fullName>
    </submittedName>
</protein>
<dbReference type="PANTHER" id="PTHR10846:SF8">
    <property type="entry name" value="INNER MEMBRANE PROTEIN YRBG"/>
    <property type="match status" value="1"/>
</dbReference>
<keyword evidence="8" id="KW-1185">Reference proteome</keyword>
<feature type="transmembrane region" description="Helical" evidence="5">
    <location>
        <begin position="167"/>
        <end position="189"/>
    </location>
</feature>
<name>A0ABV4HS06_9GAMM</name>
<gene>
    <name evidence="7" type="ORF">AB6713_13125</name>
</gene>
<evidence type="ECO:0000256" key="3">
    <source>
        <dbReference type="ARBA" id="ARBA00022989"/>
    </source>
</evidence>
<proteinExistence type="predicted"/>
<feature type="transmembrane region" description="Helical" evidence="5">
    <location>
        <begin position="128"/>
        <end position="146"/>
    </location>
</feature>
<comment type="caution">
    <text evidence="7">The sequence shown here is derived from an EMBL/GenBank/DDBJ whole genome shotgun (WGS) entry which is preliminary data.</text>
</comment>
<reference evidence="7 8" key="1">
    <citation type="submission" date="2024-07" db="EMBL/GenBank/DDBJ databases">
        <title>Luteimonas salilacus sp. nov., isolated from the shore soil of Salt Lake in Tibet of China.</title>
        <authorList>
            <person name="Zhang X."/>
            <person name="Li A."/>
        </authorList>
    </citation>
    <scope>NUCLEOTIDE SEQUENCE [LARGE SCALE GENOMIC DNA]</scope>
    <source>
        <strain evidence="7 8">B3-2-R+30</strain>
    </source>
</reference>
<dbReference type="Pfam" id="PF01699">
    <property type="entry name" value="Na_Ca_ex"/>
    <property type="match status" value="2"/>
</dbReference>
<keyword evidence="3 5" id="KW-1133">Transmembrane helix</keyword>
<feature type="transmembrane region" description="Helical" evidence="5">
    <location>
        <begin position="235"/>
        <end position="257"/>
    </location>
</feature>
<feature type="domain" description="Sodium/calcium exchanger membrane region" evidence="6">
    <location>
        <begin position="3"/>
        <end position="141"/>
    </location>
</feature>
<dbReference type="RefSeq" id="WP_370563747.1">
    <property type="nucleotide sequence ID" value="NZ_JBFWIB010000005.1"/>
</dbReference>
<sequence length="368" mass="37521">MTLLLFLGGLAALLGGAEMLVRGASRLAAATGLSPLVIGLTVVAFGTSAPELAVGIGAARSGAADLAVGNVVGSNITNVLLILGMSAVIAPLVVARQLVRMDVPVMILCSVAVMGLTIDGRLSRIEGGALFLACLGYLALLLRTALRGGDDEPPDAPARVPRGLASRALDLALVAAGLALLVLGAGWLVDAATSVAAAMGVSELVIGLTVVAIGTSLPEIATALLAVLRGERDMAVGNVIGSNVLNLLLVLALTAVVSPQGLAVGAAVIRFDLPVMTAVALACLPIFYTGHCIRRWEGAVFLAYYAAYLAYLLLDAAGHDALPAFSAVMMRFVVPLTALTLVMLVLRSLHLGRARGRARGLDLEEDGQ</sequence>
<keyword evidence="4 5" id="KW-0472">Membrane</keyword>
<organism evidence="7 8">
    <name type="scientific">Luteimonas salinilitoris</name>
    <dbReference type="NCBI Taxonomy" id="3237697"/>
    <lineage>
        <taxon>Bacteria</taxon>
        <taxon>Pseudomonadati</taxon>
        <taxon>Pseudomonadota</taxon>
        <taxon>Gammaproteobacteria</taxon>
        <taxon>Lysobacterales</taxon>
        <taxon>Lysobacteraceae</taxon>
        <taxon>Luteimonas</taxon>
    </lineage>
</organism>
<dbReference type="InterPro" id="IPR004837">
    <property type="entry name" value="NaCa_Exmemb"/>
</dbReference>
<dbReference type="NCBIfam" id="TIGR00367">
    <property type="entry name" value="calcium/sodium antiporter"/>
    <property type="match status" value="1"/>
</dbReference>
<dbReference type="EMBL" id="JBFWIC010000018">
    <property type="protein sequence ID" value="MEZ0475546.1"/>
    <property type="molecule type" value="Genomic_DNA"/>
</dbReference>
<accession>A0ABV4HS06</accession>
<evidence type="ECO:0000256" key="1">
    <source>
        <dbReference type="ARBA" id="ARBA00004141"/>
    </source>
</evidence>
<evidence type="ECO:0000256" key="2">
    <source>
        <dbReference type="ARBA" id="ARBA00022692"/>
    </source>
</evidence>
<feature type="transmembrane region" description="Helical" evidence="5">
    <location>
        <begin position="299"/>
        <end position="318"/>
    </location>
</feature>
<keyword evidence="2 5" id="KW-0812">Transmembrane</keyword>
<feature type="transmembrane region" description="Helical" evidence="5">
    <location>
        <begin position="204"/>
        <end position="228"/>
    </location>
</feature>
<evidence type="ECO:0000259" key="6">
    <source>
        <dbReference type="Pfam" id="PF01699"/>
    </source>
</evidence>
<dbReference type="Gene3D" id="1.20.1420.30">
    <property type="entry name" value="NCX, central ion-binding region"/>
    <property type="match status" value="1"/>
</dbReference>
<comment type="subcellular location">
    <subcellularLocation>
        <location evidence="1">Membrane</location>
        <topology evidence="1">Multi-pass membrane protein</topology>
    </subcellularLocation>
</comment>
<dbReference type="InterPro" id="IPR044880">
    <property type="entry name" value="NCX_ion-bd_dom_sf"/>
</dbReference>
<evidence type="ECO:0000256" key="4">
    <source>
        <dbReference type="ARBA" id="ARBA00023136"/>
    </source>
</evidence>
<evidence type="ECO:0000313" key="8">
    <source>
        <dbReference type="Proteomes" id="UP001566331"/>
    </source>
</evidence>
<feature type="transmembrane region" description="Helical" evidence="5">
    <location>
        <begin position="76"/>
        <end position="94"/>
    </location>
</feature>
<dbReference type="Proteomes" id="UP001566331">
    <property type="component" value="Unassembled WGS sequence"/>
</dbReference>
<dbReference type="InterPro" id="IPR004481">
    <property type="entry name" value="K/Na/Ca-exchanger"/>
</dbReference>
<feature type="transmembrane region" description="Helical" evidence="5">
    <location>
        <begin position="263"/>
        <end position="287"/>
    </location>
</feature>